<keyword evidence="12 22" id="KW-1133">Transmembrane helix</keyword>
<evidence type="ECO:0000256" key="12">
    <source>
        <dbReference type="ARBA" id="ARBA00022989"/>
    </source>
</evidence>
<dbReference type="Pfam" id="PF07714">
    <property type="entry name" value="PK_Tyr_Ser-Thr"/>
    <property type="match status" value="1"/>
</dbReference>
<dbReference type="PROSITE" id="PS50853">
    <property type="entry name" value="FN3"/>
    <property type="match status" value="1"/>
</dbReference>
<dbReference type="SMART" id="SM01411">
    <property type="entry name" value="Ephrin_rec_like"/>
    <property type="match status" value="1"/>
</dbReference>
<evidence type="ECO:0000256" key="6">
    <source>
        <dbReference type="ARBA" id="ARBA00022692"/>
    </source>
</evidence>
<keyword evidence="3" id="KW-1003">Cell membrane</keyword>
<evidence type="ECO:0000256" key="2">
    <source>
        <dbReference type="ARBA" id="ARBA00011902"/>
    </source>
</evidence>
<dbReference type="Pfam" id="PF07699">
    <property type="entry name" value="Ephrin_rec_like"/>
    <property type="match status" value="1"/>
</dbReference>
<evidence type="ECO:0000256" key="14">
    <source>
        <dbReference type="ARBA" id="ARBA00023137"/>
    </source>
</evidence>
<dbReference type="GO" id="GO:0007411">
    <property type="term" value="P:axon guidance"/>
    <property type="evidence" value="ECO:0007669"/>
    <property type="project" value="TreeGrafter"/>
</dbReference>
<dbReference type="Pfam" id="PF25599">
    <property type="entry name" value="Ephrin_CRD"/>
    <property type="match status" value="1"/>
</dbReference>
<dbReference type="Gene3D" id="2.60.120.260">
    <property type="entry name" value="Galactose-binding domain-like"/>
    <property type="match status" value="1"/>
</dbReference>
<dbReference type="EC" id="2.7.10.1" evidence="2"/>
<dbReference type="Proteomes" id="UP000887540">
    <property type="component" value="Unplaced"/>
</dbReference>
<feature type="binding site" evidence="18">
    <location>
        <begin position="509"/>
        <end position="517"/>
    </location>
    <ligand>
        <name>ATP</name>
        <dbReference type="ChEBI" id="CHEBI:30616"/>
    </ligand>
</feature>
<dbReference type="InterPro" id="IPR050449">
    <property type="entry name" value="Ephrin_rcpt_TKs"/>
</dbReference>
<evidence type="ECO:0000256" key="1">
    <source>
        <dbReference type="ARBA" id="ARBA00004251"/>
    </source>
</evidence>
<dbReference type="InterPro" id="IPR011009">
    <property type="entry name" value="Kinase-like_dom_sf"/>
</dbReference>
<dbReference type="PANTHER" id="PTHR46877">
    <property type="entry name" value="EPH RECEPTOR A5"/>
    <property type="match status" value="1"/>
</dbReference>
<dbReference type="InterPro" id="IPR003961">
    <property type="entry name" value="FN3_dom"/>
</dbReference>
<keyword evidence="26" id="KW-1185">Reference proteome</keyword>
<dbReference type="Pfam" id="PF01404">
    <property type="entry name" value="Ephrin_lbd"/>
    <property type="match status" value="1"/>
</dbReference>
<evidence type="ECO:0000259" key="24">
    <source>
        <dbReference type="PROSITE" id="PS50853"/>
    </source>
</evidence>
<evidence type="ECO:0000313" key="26">
    <source>
        <dbReference type="Proteomes" id="UP000887540"/>
    </source>
</evidence>
<dbReference type="FunFam" id="1.10.510.10:FF:000268">
    <property type="entry name" value="Receptor protein-tyrosine kinase"/>
    <property type="match status" value="1"/>
</dbReference>
<evidence type="ECO:0000256" key="17">
    <source>
        <dbReference type="PIRSR" id="PIRSR000666-1"/>
    </source>
</evidence>
<protein>
    <recommendedName>
        <fullName evidence="2">receptor protein-tyrosine kinase</fullName>
        <ecNumber evidence="2">2.7.10.1</ecNumber>
    </recommendedName>
</protein>
<sequence>MEHNNADNWLLVPRIQRNEANRLYIEVKFTMRSCAEMPEFSRTCKETLRLYGRQLNNNERLPRAWHDDRQWNLVDTFTAKSEKTGTYVQTSSYEVNSSSAYFSFRDSGTCSSLLYVKIYYEVCPETTDTFVYLPRTISGKDVHSVVTVSGKCIKNASPTNFSHQNPTFICKSDGRWQSIGNVRCECDPGYIPSLKTGTCAACSIGTYKSKQGAGECLPCPTHSYSYNVGSPECRCESGFYRADGESADFPCTQPPTKPSTVRIAEENQTSVTIIWEEPSNLGGRKDIWYSFKCSMCGTLVKSNPSIPYFKARRLTLSNLEPNKHYAVMIFAHNNVSIKSDRRPYELVEFMTKSQDDVRIEEEGAYVGKKNGWWPTGMTLWTWIIFGVIVILAIACFLLFLSRRSGSNRKQMSDLDMLDNYKQGSITPDETRPSSHGGGTPSSFSSWPIMLRRKLNMPLIPVYGAHKSSTIGRKPYKYYVDPSTYEDPNEALAEFTNELDPSLIQVFRQIGVGEFGEVCCGRLTIEGLYGNTVQQVVAVKTLLPGSSGKAKADFLMEASIMGQFQHDNVIQLVGVVTKTEPIMIITEFMLNGALDKFLRSNDNGSISIQQLVEMLCGIASGMKYLNDMGYVHRDLAARNVLVDDRLTCKIADFGLSRGLRGAAATEKVYTTNGGKIPIRWTAPEAIHHHKYTTASDVWSFGIVMWEVCSFGERPYWDWTNQKVITEVDQGYRLPCPMDAPPILHNMMQHCWQWDRHKRPKFAEILTRLTAFANELEEVYGKCRSPGLIKYQSTPILNRDSSHTNQGALLSPSTLAPPNPPSTLPPVLTLEEFLRLNNLGHCISKLNMVGIKNLAELAQLAHGDFLAFGIHTDEAAKLYEAVRSIRYVNSTISHPPPPMPSLRRPVPQLTPIPAARVSGSGPQRSPLLSSGSSSTTQTMLTANGMSKKSSPNFSSDSGFFV</sequence>
<evidence type="ECO:0000256" key="21">
    <source>
        <dbReference type="SAM" id="MobiDB-lite"/>
    </source>
</evidence>
<dbReference type="WBParaSite" id="ACRNAN_scaffold3775.g20855.t1">
    <property type="protein sequence ID" value="ACRNAN_scaffold3775.g20855.t1"/>
    <property type="gene ID" value="ACRNAN_scaffold3775.g20855"/>
</dbReference>
<dbReference type="InterPro" id="IPR017441">
    <property type="entry name" value="Protein_kinase_ATP_BS"/>
</dbReference>
<keyword evidence="14" id="KW-0829">Tyrosine-protein kinase</keyword>
<dbReference type="FunFam" id="3.30.200.20:FF:000802">
    <property type="entry name" value="Ephrin receptor 1"/>
    <property type="match status" value="1"/>
</dbReference>
<evidence type="ECO:0000256" key="11">
    <source>
        <dbReference type="ARBA" id="ARBA00022840"/>
    </source>
</evidence>
<keyword evidence="15" id="KW-0675">Receptor</keyword>
<dbReference type="InterPro" id="IPR000719">
    <property type="entry name" value="Prot_kinase_dom"/>
</dbReference>
<feature type="transmembrane region" description="Helical" evidence="22">
    <location>
        <begin position="379"/>
        <end position="400"/>
    </location>
</feature>
<dbReference type="CDD" id="cd00063">
    <property type="entry name" value="FN3"/>
    <property type="match status" value="1"/>
</dbReference>
<comment type="subcellular location">
    <subcellularLocation>
        <location evidence="1">Cell membrane</location>
        <topology evidence="1">Single-pass type I membrane protein</topology>
    </subcellularLocation>
</comment>
<dbReference type="InterPro" id="IPR016257">
    <property type="entry name" value="Tyr_kinase_ephrin_rcpt"/>
</dbReference>
<evidence type="ECO:0000259" key="23">
    <source>
        <dbReference type="PROSITE" id="PS50011"/>
    </source>
</evidence>
<keyword evidence="7" id="KW-0732">Signal</keyword>
<evidence type="ECO:0000256" key="13">
    <source>
        <dbReference type="ARBA" id="ARBA00023136"/>
    </source>
</evidence>
<dbReference type="InterPro" id="IPR036116">
    <property type="entry name" value="FN3_sf"/>
</dbReference>
<dbReference type="Pfam" id="PF14575">
    <property type="entry name" value="EphA2_TM"/>
    <property type="match status" value="1"/>
</dbReference>
<evidence type="ECO:0000256" key="15">
    <source>
        <dbReference type="ARBA" id="ARBA00023170"/>
    </source>
</evidence>
<keyword evidence="9 18" id="KW-0547">Nucleotide-binding</keyword>
<evidence type="ECO:0000256" key="8">
    <source>
        <dbReference type="ARBA" id="ARBA00022737"/>
    </source>
</evidence>
<dbReference type="SUPFAM" id="SSF57184">
    <property type="entry name" value="Growth factor receptor domain"/>
    <property type="match status" value="1"/>
</dbReference>
<evidence type="ECO:0000256" key="22">
    <source>
        <dbReference type="SAM" id="Phobius"/>
    </source>
</evidence>
<keyword evidence="19" id="KW-1015">Disulfide bond</keyword>
<feature type="domain" description="Fibronectin type-III" evidence="24">
    <location>
        <begin position="257"/>
        <end position="354"/>
    </location>
</feature>
<dbReference type="AlphaFoldDB" id="A0A914DTB2"/>
<dbReference type="GO" id="GO:0005005">
    <property type="term" value="F:transmembrane-ephrin receptor activity"/>
    <property type="evidence" value="ECO:0007669"/>
    <property type="project" value="TreeGrafter"/>
</dbReference>
<dbReference type="PROSITE" id="PS50011">
    <property type="entry name" value="PROTEIN_KINASE_DOM"/>
    <property type="match status" value="1"/>
</dbReference>
<dbReference type="PROSITE" id="PS00107">
    <property type="entry name" value="PROTEIN_KINASE_ATP"/>
    <property type="match status" value="1"/>
</dbReference>
<dbReference type="InterPro" id="IPR009030">
    <property type="entry name" value="Growth_fac_rcpt_cys_sf"/>
</dbReference>
<dbReference type="InterPro" id="IPR020635">
    <property type="entry name" value="Tyr_kinase_cat_dom"/>
</dbReference>
<dbReference type="InterPro" id="IPR001090">
    <property type="entry name" value="Ephrin_rcpt_lig-bd_dom"/>
</dbReference>
<dbReference type="InterPro" id="IPR054590">
    <property type="entry name" value="EPH_SAM"/>
</dbReference>
<dbReference type="InterPro" id="IPR027936">
    <property type="entry name" value="Eph_TM"/>
</dbReference>
<feature type="domain" description="Eph LBD" evidence="25">
    <location>
        <begin position="1"/>
        <end position="128"/>
    </location>
</feature>
<dbReference type="PROSITE" id="PS51550">
    <property type="entry name" value="EPH_LBD"/>
    <property type="match status" value="1"/>
</dbReference>
<dbReference type="InterPro" id="IPR011641">
    <property type="entry name" value="Tyr-kin_ephrin_A/B_rcpt-like"/>
</dbReference>
<dbReference type="FunFam" id="2.10.50.10:FF:000001">
    <property type="entry name" value="Ephrin type-A receptor 5"/>
    <property type="match status" value="1"/>
</dbReference>
<dbReference type="Gene3D" id="3.30.200.20">
    <property type="entry name" value="Phosphorylase Kinase, domain 1"/>
    <property type="match status" value="1"/>
</dbReference>
<organism evidence="26 27">
    <name type="scientific">Acrobeloides nanus</name>
    <dbReference type="NCBI Taxonomy" id="290746"/>
    <lineage>
        <taxon>Eukaryota</taxon>
        <taxon>Metazoa</taxon>
        <taxon>Ecdysozoa</taxon>
        <taxon>Nematoda</taxon>
        <taxon>Chromadorea</taxon>
        <taxon>Rhabditida</taxon>
        <taxon>Tylenchina</taxon>
        <taxon>Cephalobomorpha</taxon>
        <taxon>Cephaloboidea</taxon>
        <taxon>Cephalobidae</taxon>
        <taxon>Acrobeloides</taxon>
    </lineage>
</organism>
<dbReference type="GO" id="GO:0030425">
    <property type="term" value="C:dendrite"/>
    <property type="evidence" value="ECO:0007669"/>
    <property type="project" value="TreeGrafter"/>
</dbReference>
<dbReference type="SMART" id="SM00615">
    <property type="entry name" value="EPH_lbd"/>
    <property type="match status" value="1"/>
</dbReference>
<dbReference type="Pfam" id="PF00041">
    <property type="entry name" value="fn3"/>
    <property type="match status" value="1"/>
</dbReference>
<feature type="compositionally biased region" description="Low complexity" evidence="21">
    <location>
        <begin position="916"/>
        <end position="936"/>
    </location>
</feature>
<dbReference type="InterPro" id="IPR013783">
    <property type="entry name" value="Ig-like_fold"/>
</dbReference>
<dbReference type="SUPFAM" id="SSF49785">
    <property type="entry name" value="Galactose-binding domain-like"/>
    <property type="match status" value="1"/>
</dbReference>
<dbReference type="Gene3D" id="2.60.40.1770">
    <property type="entry name" value="ephrin a2 ectodomain"/>
    <property type="match status" value="1"/>
</dbReference>
<keyword evidence="13 22" id="KW-0472">Membrane</keyword>
<evidence type="ECO:0000256" key="3">
    <source>
        <dbReference type="ARBA" id="ARBA00022475"/>
    </source>
</evidence>
<keyword evidence="11 18" id="KW-0067">ATP-binding</keyword>
<keyword evidence="8" id="KW-0677">Repeat</keyword>
<evidence type="ECO:0000256" key="20">
    <source>
        <dbReference type="PROSITE-ProRule" id="PRU10141"/>
    </source>
</evidence>
<dbReference type="PRINTS" id="PR00109">
    <property type="entry name" value="TYRKINASE"/>
</dbReference>
<dbReference type="InterPro" id="IPR008266">
    <property type="entry name" value="Tyr_kinase_AS"/>
</dbReference>
<dbReference type="Gene3D" id="1.10.510.10">
    <property type="entry name" value="Transferase(Phosphotransferase) domain 1"/>
    <property type="match status" value="1"/>
</dbReference>
<dbReference type="PIRSF" id="PIRSF000666">
    <property type="entry name" value="TyrPK_ephrin_receptor"/>
    <property type="match status" value="1"/>
</dbReference>
<evidence type="ECO:0000256" key="7">
    <source>
        <dbReference type="ARBA" id="ARBA00022729"/>
    </source>
</evidence>
<dbReference type="Pfam" id="PF22993">
    <property type="entry name" value="SAM_EPH"/>
    <property type="match status" value="1"/>
</dbReference>
<evidence type="ECO:0000256" key="16">
    <source>
        <dbReference type="ARBA" id="ARBA00023180"/>
    </source>
</evidence>
<dbReference type="PROSITE" id="PS00109">
    <property type="entry name" value="PROTEIN_KINASE_TYR"/>
    <property type="match status" value="1"/>
</dbReference>
<dbReference type="SUPFAM" id="SSF56112">
    <property type="entry name" value="Protein kinase-like (PK-like)"/>
    <property type="match status" value="1"/>
</dbReference>
<dbReference type="SUPFAM" id="SSF49265">
    <property type="entry name" value="Fibronectin type III"/>
    <property type="match status" value="1"/>
</dbReference>
<accession>A0A914DTB2</accession>
<evidence type="ECO:0000256" key="10">
    <source>
        <dbReference type="ARBA" id="ARBA00022777"/>
    </source>
</evidence>
<evidence type="ECO:0000256" key="18">
    <source>
        <dbReference type="PIRSR" id="PIRSR000666-2"/>
    </source>
</evidence>
<evidence type="ECO:0000256" key="9">
    <source>
        <dbReference type="ARBA" id="ARBA00022741"/>
    </source>
</evidence>
<keyword evidence="5" id="KW-0808">Transferase</keyword>
<keyword evidence="4" id="KW-0597">Phosphoprotein</keyword>
<dbReference type="Gene3D" id="2.10.50.10">
    <property type="entry name" value="Tumor Necrosis Factor Receptor, subunit A, domain 2"/>
    <property type="match status" value="1"/>
</dbReference>
<dbReference type="InterPro" id="IPR008979">
    <property type="entry name" value="Galactose-bd-like_sf"/>
</dbReference>
<feature type="disulfide bond" evidence="19">
    <location>
        <begin position="34"/>
        <end position="44"/>
    </location>
</feature>
<feature type="binding site" evidence="18 20">
    <location>
        <position position="539"/>
    </location>
    <ligand>
        <name>ATP</name>
        <dbReference type="ChEBI" id="CHEBI:30616"/>
    </ligand>
</feature>
<evidence type="ECO:0000256" key="4">
    <source>
        <dbReference type="ARBA" id="ARBA00022553"/>
    </source>
</evidence>
<dbReference type="SMART" id="SM00219">
    <property type="entry name" value="TyrKc"/>
    <property type="match status" value="1"/>
</dbReference>
<name>A0A914DTB2_9BILA</name>
<dbReference type="Gene3D" id="2.60.40.10">
    <property type="entry name" value="Immunoglobulins"/>
    <property type="match status" value="1"/>
</dbReference>
<feature type="region of interest" description="Disordered" evidence="21">
    <location>
        <begin position="422"/>
        <end position="444"/>
    </location>
</feature>
<keyword evidence="6 22" id="KW-0812">Transmembrane</keyword>
<dbReference type="SMART" id="SM00060">
    <property type="entry name" value="FN3"/>
    <property type="match status" value="1"/>
</dbReference>
<dbReference type="GO" id="GO:0005886">
    <property type="term" value="C:plasma membrane"/>
    <property type="evidence" value="ECO:0007669"/>
    <property type="project" value="UniProtKB-SubCell"/>
</dbReference>
<dbReference type="InterPro" id="IPR001245">
    <property type="entry name" value="Ser-Thr/Tyr_kinase_cat_dom"/>
</dbReference>
<evidence type="ECO:0000259" key="25">
    <source>
        <dbReference type="PROSITE" id="PS51550"/>
    </source>
</evidence>
<proteinExistence type="predicted"/>
<evidence type="ECO:0000256" key="19">
    <source>
        <dbReference type="PIRSR" id="PIRSR000666-3"/>
    </source>
</evidence>
<feature type="domain" description="Protein kinase" evidence="23">
    <location>
        <begin position="503"/>
        <end position="771"/>
    </location>
</feature>
<keyword evidence="16" id="KW-0325">Glycoprotein</keyword>
<feature type="region of interest" description="Disordered" evidence="21">
    <location>
        <begin position="889"/>
        <end position="936"/>
    </location>
</feature>
<dbReference type="PANTHER" id="PTHR46877:SF14">
    <property type="entry name" value="RECEPTOR PROTEIN-TYROSINE KINASE"/>
    <property type="match status" value="1"/>
</dbReference>
<feature type="active site" description="Proton acceptor" evidence="17">
    <location>
        <position position="633"/>
    </location>
</feature>
<dbReference type="GO" id="GO:0005524">
    <property type="term" value="F:ATP binding"/>
    <property type="evidence" value="ECO:0007669"/>
    <property type="project" value="UniProtKB-UniRule"/>
</dbReference>
<evidence type="ECO:0000256" key="5">
    <source>
        <dbReference type="ARBA" id="ARBA00022679"/>
    </source>
</evidence>
<reference evidence="27" key="1">
    <citation type="submission" date="2022-11" db="UniProtKB">
        <authorList>
            <consortium name="WormBaseParasite"/>
        </authorList>
    </citation>
    <scope>IDENTIFICATION</scope>
</reference>
<keyword evidence="10" id="KW-0418">Kinase</keyword>
<evidence type="ECO:0000313" key="27">
    <source>
        <dbReference type="WBParaSite" id="ACRNAN_scaffold3775.g20855.t1"/>
    </source>
</evidence>